<dbReference type="PANTHER" id="PTHR12837">
    <property type="entry name" value="POLY ADP-RIBOSE GLYCOHYDROLASE"/>
    <property type="match status" value="1"/>
</dbReference>
<dbReference type="InterPro" id="IPR046372">
    <property type="entry name" value="PARG_cat_C"/>
</dbReference>
<feature type="domain" description="PARG catalytic Macro" evidence="1">
    <location>
        <begin position="435"/>
        <end position="560"/>
    </location>
</feature>
<dbReference type="GO" id="GO:0009225">
    <property type="term" value="P:nucleotide-sugar metabolic process"/>
    <property type="evidence" value="ECO:0007669"/>
    <property type="project" value="TreeGrafter"/>
</dbReference>
<dbReference type="Proteomes" id="UP000157154">
    <property type="component" value="Genome"/>
</dbReference>
<dbReference type="InterPro" id="IPR007724">
    <property type="entry name" value="Poly_GlycHdrlase"/>
</dbReference>
<dbReference type="EMBL" id="KC588360">
    <property type="protein sequence ID" value="AHJ14785.1"/>
    <property type="molecule type" value="Genomic_RNA"/>
</dbReference>
<accession>W6EJ59</accession>
<reference evidence="2 3" key="1">
    <citation type="submission" date="2013-01" db="EMBL/GenBank/DDBJ databases">
        <authorList>
            <person name="Rao S."/>
            <person name="Carner G.R."/>
            <person name="Mertens P.P.C."/>
            <person name="Rohrmann G.F."/>
        </authorList>
    </citation>
    <scope>NUCLEOTIDE SEQUENCE [LARGE SCALE GENOMIC DNA]</scope>
</reference>
<sequence length="895" mass="102116">MSMLQVNFRDTKKQETKYVKIYTAVEKQAYDKLSKQIVEKGSELEKHSSLKLAPKSLVVNINENSVVKLVNATNNVTYFSMRGEKIDPDAVVKAHDLGVPILCRSGVSQKMFLEDKRYKYESQKEIEGNFIDELTIAINNKVGGEIKEETQKVRVMKDDLKTAAWILDNNVKVFIRSSRNDKLSDLNVKPNDIGMMREFKAVDDNFTDSDEGIVFTYAIYSNDFDDLVRPNDVSKAAANLISNLTEPDRIKRRRVYLVIDGKSTNNVCVKKFINIVVSELDAEVIEYTIDTSNRVTYKMVNVCKMSESELEDEMNAEGTIFRGTRAQLKTELKDDLKMAMRGGDLNNNENAIKLFNYANSKVDTDETEVVTISAIKQGKDKVDIQESRLSVTPEVKIIKGSNLMAKKGAIVMFMRKAISNDIFLKTESQSSNTQLLFPETYLLYTKCETLQDTDNIIISKAKKDNVKMSGGVRRKDSGETEFDVIGIEPIYVEDRKEEMRERNLLNEIRKFTAAFKSTKERVINTGNIGCEFHGGNAYVKLIQQIIAATLAGKNLDYYVETEEMKDDFTKVVDKINAKRLDVENIYVISGNSLLDRFLEESDSIAVEDAVVIEEEEVSANEIIEEVVENEEHEGILLKEKTLIDADNTVIEKETEDHDKMIKPDKETEFNNSENSKIKMEVGIKDVTVIDKKVETKTLMDIYESNTRMLLTTCEKHMESLSEIKTDEELTTWRNKGSAYVEFVQNVHKCMGILIDMKKTIDNAEINEKEMKDKQDSSEVIDSKFTKQVFSSLIEGQMNFMHKKEWDAKPILMVTGKKYADFEKLSIEGLRYGVTKDKKFNVFESTTLAATLNKVTNEEERIKLKKGIELEIDAVAKDFGYVTTKDDDEYIAIKRF</sequence>
<name>W6EJ59_CPVOP</name>
<evidence type="ECO:0000313" key="2">
    <source>
        <dbReference type="EMBL" id="AHJ14785.1"/>
    </source>
</evidence>
<organismHost>
    <name type="scientific">Orgyia pseudotsugata</name>
    <name type="common">Douglas-fir tussock moth</name>
    <dbReference type="NCBI Taxonomy" id="33414"/>
</organismHost>
<dbReference type="Pfam" id="PF05028">
    <property type="entry name" value="PARG_cat_C"/>
    <property type="match status" value="1"/>
</dbReference>
<dbReference type="GO" id="GO:1990966">
    <property type="term" value="P:ATP generation from poly-ADP-D-ribose"/>
    <property type="evidence" value="ECO:0007669"/>
    <property type="project" value="TreeGrafter"/>
</dbReference>
<dbReference type="GO" id="GO:0006282">
    <property type="term" value="P:regulation of DNA repair"/>
    <property type="evidence" value="ECO:0007669"/>
    <property type="project" value="InterPro"/>
</dbReference>
<evidence type="ECO:0000259" key="1">
    <source>
        <dbReference type="Pfam" id="PF05028"/>
    </source>
</evidence>
<dbReference type="GO" id="GO:0004649">
    <property type="term" value="F:poly(ADP-ribose) glycohydrolase activity"/>
    <property type="evidence" value="ECO:0007669"/>
    <property type="project" value="InterPro"/>
</dbReference>
<dbReference type="GO" id="GO:0005975">
    <property type="term" value="P:carbohydrate metabolic process"/>
    <property type="evidence" value="ECO:0007669"/>
    <property type="project" value="InterPro"/>
</dbReference>
<organism evidence="2 3">
    <name type="scientific">Orgyia pseudotsugata cypovirus</name>
    <name type="common">OpCPV</name>
    <name type="synonym">Orgyia pseudotsugata cytoplasmic polyhedrosis virus</name>
    <dbReference type="NCBI Taxonomy" id="31592"/>
    <lineage>
        <taxon>Viruses</taxon>
        <taxon>Riboviria</taxon>
        <taxon>Orthornavirae</taxon>
        <taxon>Duplornaviricota</taxon>
        <taxon>Resentoviricetes</taxon>
        <taxon>Reovirales</taxon>
        <taxon>Spinareoviridae</taxon>
        <taxon>Cypovirus</taxon>
        <taxon>Cypovirus betineae</taxon>
        <taxon>Cypovirus 5</taxon>
    </lineage>
</organism>
<proteinExistence type="predicted"/>
<protein>
    <submittedName>
        <fullName evidence="2">RNA 5 protein</fullName>
    </submittedName>
</protein>
<dbReference type="Pfam" id="PF23018">
    <property type="entry name" value="Cypovirus_WIV_4"/>
    <property type="match status" value="1"/>
</dbReference>
<evidence type="ECO:0000313" key="3">
    <source>
        <dbReference type="Proteomes" id="UP000157154"/>
    </source>
</evidence>
<dbReference type="PANTHER" id="PTHR12837:SF0">
    <property type="entry name" value="POLY(ADP-RIBOSE) GLYCOHYDROLASE"/>
    <property type="match status" value="1"/>
</dbReference>